<name>A0A4E0R256_FASHE</name>
<comment type="caution">
    <text evidence="1">The sequence shown here is derived from an EMBL/GenBank/DDBJ whole genome shotgun (WGS) entry which is preliminary data.</text>
</comment>
<organism evidence="1 2">
    <name type="scientific">Fasciola hepatica</name>
    <name type="common">Liver fluke</name>
    <dbReference type="NCBI Taxonomy" id="6192"/>
    <lineage>
        <taxon>Eukaryota</taxon>
        <taxon>Metazoa</taxon>
        <taxon>Spiralia</taxon>
        <taxon>Lophotrochozoa</taxon>
        <taxon>Platyhelminthes</taxon>
        <taxon>Trematoda</taxon>
        <taxon>Digenea</taxon>
        <taxon>Plagiorchiida</taxon>
        <taxon>Echinostomata</taxon>
        <taxon>Echinostomatoidea</taxon>
        <taxon>Fasciolidae</taxon>
        <taxon>Fasciola</taxon>
    </lineage>
</organism>
<sequence length="135" mass="14894">MVVLFRFRPSVHESSSTRGSLAASKRVSEVDSNYGCMSLCARQFESPNVSPSNRRTESSKLEGPISRVPIRCELKSFSDNVCGLTNLSHSSFELIQSPTCENKHSNLGFHTEVDDFDLFGGSMEFVEDLVPSSPV</sequence>
<dbReference type="AlphaFoldDB" id="A0A4E0R256"/>
<dbReference type="EMBL" id="JXXN02004921">
    <property type="protein sequence ID" value="THD20236.1"/>
    <property type="molecule type" value="Genomic_DNA"/>
</dbReference>
<proteinExistence type="predicted"/>
<protein>
    <submittedName>
        <fullName evidence="1">Uncharacterized protein</fullName>
    </submittedName>
</protein>
<reference evidence="1" key="1">
    <citation type="submission" date="2019-03" db="EMBL/GenBank/DDBJ databases">
        <title>Improved annotation for the trematode Fasciola hepatica.</title>
        <authorList>
            <person name="Choi Y.-J."/>
            <person name="Martin J."/>
            <person name="Mitreva M."/>
        </authorList>
    </citation>
    <scope>NUCLEOTIDE SEQUENCE [LARGE SCALE GENOMIC DNA]</scope>
</reference>
<evidence type="ECO:0000313" key="1">
    <source>
        <dbReference type="EMBL" id="THD20236.1"/>
    </source>
</evidence>
<accession>A0A4E0R256</accession>
<keyword evidence="2" id="KW-1185">Reference proteome</keyword>
<dbReference type="Proteomes" id="UP000230066">
    <property type="component" value="Unassembled WGS sequence"/>
</dbReference>
<evidence type="ECO:0000313" key="2">
    <source>
        <dbReference type="Proteomes" id="UP000230066"/>
    </source>
</evidence>
<gene>
    <name evidence="1" type="ORF">D915_008622</name>
</gene>